<dbReference type="AlphaFoldDB" id="A0A1H5ZJJ9"/>
<gene>
    <name evidence="1" type="ORF">DV707_10605</name>
    <name evidence="2" type="ORF">SAMN04488133_2026</name>
</gene>
<dbReference type="Proteomes" id="UP000296733">
    <property type="component" value="Chromosome"/>
</dbReference>
<organism evidence="2 3">
    <name type="scientific">Halobellus limi</name>
    <dbReference type="NCBI Taxonomy" id="699433"/>
    <lineage>
        <taxon>Archaea</taxon>
        <taxon>Methanobacteriati</taxon>
        <taxon>Methanobacteriota</taxon>
        <taxon>Stenosarchaea group</taxon>
        <taxon>Halobacteria</taxon>
        <taxon>Halobacteriales</taxon>
        <taxon>Haloferacaceae</taxon>
        <taxon>Halobellus</taxon>
    </lineage>
</organism>
<reference evidence="2 3" key="1">
    <citation type="submission" date="2016-10" db="EMBL/GenBank/DDBJ databases">
        <authorList>
            <person name="de Groot N.N."/>
        </authorList>
    </citation>
    <scope>NUCLEOTIDE SEQUENCE [LARGE SCALE GENOMIC DNA]</scope>
    <source>
        <strain evidence="2 3">CGMCC 1.10331</strain>
    </source>
</reference>
<dbReference type="EMBL" id="CP031311">
    <property type="protein sequence ID" value="QCC48071.1"/>
    <property type="molecule type" value="Genomic_DNA"/>
</dbReference>
<dbReference type="KEGG" id="hlm:DV707_10605"/>
<proteinExistence type="predicted"/>
<reference evidence="1 4" key="2">
    <citation type="journal article" date="2019" name="Nat. Commun.">
        <title>A new type of DNA phosphorothioation-based antiviral system in archaea.</title>
        <authorList>
            <person name="Xiong L."/>
            <person name="Liu S."/>
            <person name="Chen S."/>
            <person name="Xiao Y."/>
            <person name="Zhu B."/>
            <person name="Gao Y."/>
            <person name="Zhang Y."/>
            <person name="Chen B."/>
            <person name="Luo J."/>
            <person name="Deng Z."/>
            <person name="Chen X."/>
            <person name="Wang L."/>
            <person name="Chen S."/>
        </authorList>
    </citation>
    <scope>NUCLEOTIDE SEQUENCE [LARGE SCALE GENOMIC DNA]</scope>
    <source>
        <strain evidence="1 4">CGMCC 1.10331</strain>
    </source>
</reference>
<evidence type="ECO:0000313" key="1">
    <source>
        <dbReference type="EMBL" id="QCC48071.1"/>
    </source>
</evidence>
<sequence>MDMLHSVFQDIGNLNIEIANYNSSERDEEQIEQDLEIIKKEKLKEFDYLCYLLNRKKAREKEVYDLGGEDVKDFYERYKDDMDDSRYSDIERVVKRWETYPPTSKMNRLILWLKKTWYNLFA</sequence>
<evidence type="ECO:0000313" key="2">
    <source>
        <dbReference type="EMBL" id="SEG36401.1"/>
    </source>
</evidence>
<protein>
    <submittedName>
        <fullName evidence="2">Uncharacterized protein</fullName>
    </submittedName>
</protein>
<evidence type="ECO:0000313" key="4">
    <source>
        <dbReference type="Proteomes" id="UP000296733"/>
    </source>
</evidence>
<dbReference type="EMBL" id="FNVN01000002">
    <property type="protein sequence ID" value="SEG36401.1"/>
    <property type="molecule type" value="Genomic_DNA"/>
</dbReference>
<keyword evidence="3" id="KW-1185">Reference proteome</keyword>
<evidence type="ECO:0000313" key="3">
    <source>
        <dbReference type="Proteomes" id="UP000236740"/>
    </source>
</evidence>
<accession>A0A1H5ZJJ9</accession>
<dbReference type="Proteomes" id="UP000236740">
    <property type="component" value="Unassembled WGS sequence"/>
</dbReference>
<name>A0A1H5ZJJ9_9EURY</name>